<name>A0AAX4H706_9ASCO</name>
<keyword evidence="3" id="KW-0999">Mitochondrion inner membrane</keyword>
<keyword evidence="3" id="KW-0472">Membrane</keyword>
<keyword evidence="3" id="KW-0143">Chaperone</keyword>
<dbReference type="AlphaFoldDB" id="A0AAX4H706"/>
<evidence type="ECO:0000256" key="2">
    <source>
        <dbReference type="ARBA" id="ARBA00023157"/>
    </source>
</evidence>
<gene>
    <name evidence="4" type="ORF">PUMCH_001426</name>
</gene>
<organism evidence="4 5">
    <name type="scientific">Australozyma saopauloensis</name>
    <dbReference type="NCBI Taxonomy" id="291208"/>
    <lineage>
        <taxon>Eukaryota</taxon>
        <taxon>Fungi</taxon>
        <taxon>Dikarya</taxon>
        <taxon>Ascomycota</taxon>
        <taxon>Saccharomycotina</taxon>
        <taxon>Pichiomycetes</taxon>
        <taxon>Metschnikowiaceae</taxon>
        <taxon>Australozyma</taxon>
    </lineage>
</organism>
<protein>
    <recommendedName>
        <fullName evidence="3">COX assembly mitochondrial protein</fullName>
    </recommendedName>
</protein>
<dbReference type="Pfam" id="PF08583">
    <property type="entry name" value="Cmc1"/>
    <property type="match status" value="1"/>
</dbReference>
<dbReference type="GO" id="GO:0005743">
    <property type="term" value="C:mitochondrial inner membrane"/>
    <property type="evidence" value="ECO:0007669"/>
    <property type="project" value="UniProtKB-SubCell"/>
</dbReference>
<dbReference type="EMBL" id="CP138895">
    <property type="protein sequence ID" value="WPK24164.1"/>
    <property type="molecule type" value="Genomic_DNA"/>
</dbReference>
<evidence type="ECO:0000313" key="5">
    <source>
        <dbReference type="Proteomes" id="UP001338582"/>
    </source>
</evidence>
<reference evidence="4 5" key="1">
    <citation type="submission" date="2023-10" db="EMBL/GenBank/DDBJ databases">
        <title>Draft Genome Sequence of Candida saopaulonensis from a very Premature Infant with Sepsis.</title>
        <authorList>
            <person name="Ning Y."/>
            <person name="Dai R."/>
            <person name="Xiao M."/>
            <person name="Xu Y."/>
            <person name="Yan Q."/>
            <person name="Zhang L."/>
        </authorList>
    </citation>
    <scope>NUCLEOTIDE SEQUENCE [LARGE SCALE GENOMIC DNA]</scope>
    <source>
        <strain evidence="4 5">19XY460</strain>
    </source>
</reference>
<dbReference type="RefSeq" id="XP_062876547.1">
    <property type="nucleotide sequence ID" value="XM_063020477.1"/>
</dbReference>
<sequence>MHPQLDRNRFDTCEKLMEALEQCHNQAFLKQLMGVCNFEKDELNKCLHVTRVEDSKARIRVTREKQKAFQDVLKKGEEEIYGKNNYLKKVVELESQKRQ</sequence>
<keyword evidence="3" id="KW-0496">Mitochondrion</keyword>
<dbReference type="Proteomes" id="UP001338582">
    <property type="component" value="Chromosome 2"/>
</dbReference>
<evidence type="ECO:0000256" key="1">
    <source>
        <dbReference type="ARBA" id="ARBA00007347"/>
    </source>
</evidence>
<comment type="function">
    <text evidence="3">Required for mitochondrial cytochrome c oxidase (COX) assembly and respiration.</text>
</comment>
<dbReference type="KEGG" id="asau:88172491"/>
<evidence type="ECO:0000313" key="4">
    <source>
        <dbReference type="EMBL" id="WPK24164.1"/>
    </source>
</evidence>
<dbReference type="InterPro" id="IPR013892">
    <property type="entry name" value="Cyt_c_biogenesis_Cmc1-like"/>
</dbReference>
<comment type="similarity">
    <text evidence="1 3">Belongs to the CMC family.</text>
</comment>
<comment type="subcellular location">
    <subcellularLocation>
        <location evidence="3">Mitochondrion inner membrane</location>
    </subcellularLocation>
</comment>
<accession>A0AAX4H706</accession>
<keyword evidence="5" id="KW-1185">Reference proteome</keyword>
<proteinExistence type="inferred from homology"/>
<keyword evidence="2" id="KW-1015">Disulfide bond</keyword>
<evidence type="ECO:0000256" key="3">
    <source>
        <dbReference type="RuleBase" id="RU364104"/>
    </source>
</evidence>
<dbReference type="GeneID" id="88172491"/>